<dbReference type="EMBL" id="MU853846">
    <property type="protein sequence ID" value="KAK3937766.1"/>
    <property type="molecule type" value="Genomic_DNA"/>
</dbReference>
<dbReference type="SUPFAM" id="SSF53335">
    <property type="entry name" value="S-adenosyl-L-methionine-dependent methyltransferases"/>
    <property type="match status" value="1"/>
</dbReference>
<keyword evidence="5" id="KW-0128">Catecholamine metabolism</keyword>
<dbReference type="Gene3D" id="3.40.50.150">
    <property type="entry name" value="Vaccinia Virus protein VP39"/>
    <property type="match status" value="1"/>
</dbReference>
<dbReference type="GO" id="GO:0008171">
    <property type="term" value="F:O-methyltransferase activity"/>
    <property type="evidence" value="ECO:0007669"/>
    <property type="project" value="InterPro"/>
</dbReference>
<dbReference type="GO" id="GO:0006584">
    <property type="term" value="P:catecholamine metabolic process"/>
    <property type="evidence" value="ECO:0007669"/>
    <property type="project" value="UniProtKB-KW"/>
</dbReference>
<keyword evidence="2" id="KW-0489">Methyltransferase</keyword>
<dbReference type="Proteomes" id="UP001303473">
    <property type="component" value="Unassembled WGS sequence"/>
</dbReference>
<dbReference type="InterPro" id="IPR029063">
    <property type="entry name" value="SAM-dependent_MTases_sf"/>
</dbReference>
<dbReference type="PANTHER" id="PTHR43836:SF2">
    <property type="entry name" value="CATECHOL O-METHYLTRANSFERASE 1-RELATED"/>
    <property type="match status" value="1"/>
</dbReference>
<dbReference type="EC" id="2.1.1.6" evidence="1"/>
<dbReference type="InterPro" id="IPR002935">
    <property type="entry name" value="SAM_O-MeTrfase"/>
</dbReference>
<evidence type="ECO:0000313" key="8">
    <source>
        <dbReference type="Proteomes" id="UP001303473"/>
    </source>
</evidence>
<keyword evidence="8" id="KW-1185">Reference proteome</keyword>
<gene>
    <name evidence="7" type="ORF">QBC46DRAFT_442754</name>
</gene>
<comment type="similarity">
    <text evidence="6">Belongs to the class I-like SAM-binding methyltransferase superfamily. Cation-dependent O-methyltransferase family.</text>
</comment>
<proteinExistence type="inferred from homology"/>
<comment type="caution">
    <text evidence="7">The sequence shown here is derived from an EMBL/GenBank/DDBJ whole genome shotgun (WGS) entry which is preliminary data.</text>
</comment>
<evidence type="ECO:0000313" key="7">
    <source>
        <dbReference type="EMBL" id="KAK3937766.1"/>
    </source>
</evidence>
<name>A0AAN6N380_9PEZI</name>
<organism evidence="7 8">
    <name type="scientific">Diplogelasinospora grovesii</name>
    <dbReference type="NCBI Taxonomy" id="303347"/>
    <lineage>
        <taxon>Eukaryota</taxon>
        <taxon>Fungi</taxon>
        <taxon>Dikarya</taxon>
        <taxon>Ascomycota</taxon>
        <taxon>Pezizomycotina</taxon>
        <taxon>Sordariomycetes</taxon>
        <taxon>Sordariomycetidae</taxon>
        <taxon>Sordariales</taxon>
        <taxon>Diplogelasinosporaceae</taxon>
        <taxon>Diplogelasinospora</taxon>
    </lineage>
</organism>
<dbReference type="PROSITE" id="PS51682">
    <property type="entry name" value="SAM_OMT_I"/>
    <property type="match status" value="1"/>
</dbReference>
<keyword evidence="3" id="KW-0808">Transferase</keyword>
<evidence type="ECO:0000256" key="6">
    <source>
        <dbReference type="ARBA" id="ARBA00023453"/>
    </source>
</evidence>
<keyword evidence="4" id="KW-0949">S-adenosyl-L-methionine</keyword>
<evidence type="ECO:0000256" key="4">
    <source>
        <dbReference type="ARBA" id="ARBA00022691"/>
    </source>
</evidence>
<accession>A0AAN6N380</accession>
<reference evidence="8" key="1">
    <citation type="journal article" date="2023" name="Mol. Phylogenet. Evol.">
        <title>Genome-scale phylogeny and comparative genomics of the fungal order Sordariales.</title>
        <authorList>
            <person name="Hensen N."/>
            <person name="Bonometti L."/>
            <person name="Westerberg I."/>
            <person name="Brannstrom I.O."/>
            <person name="Guillou S."/>
            <person name="Cros-Aarteil S."/>
            <person name="Calhoun S."/>
            <person name="Haridas S."/>
            <person name="Kuo A."/>
            <person name="Mondo S."/>
            <person name="Pangilinan J."/>
            <person name="Riley R."/>
            <person name="LaButti K."/>
            <person name="Andreopoulos B."/>
            <person name="Lipzen A."/>
            <person name="Chen C."/>
            <person name="Yan M."/>
            <person name="Daum C."/>
            <person name="Ng V."/>
            <person name="Clum A."/>
            <person name="Steindorff A."/>
            <person name="Ohm R.A."/>
            <person name="Martin F."/>
            <person name="Silar P."/>
            <person name="Natvig D.O."/>
            <person name="Lalanne C."/>
            <person name="Gautier V."/>
            <person name="Ament-Velasquez S.L."/>
            <person name="Kruys A."/>
            <person name="Hutchinson M.I."/>
            <person name="Powell A.J."/>
            <person name="Barry K."/>
            <person name="Miller A.N."/>
            <person name="Grigoriev I.V."/>
            <person name="Debuchy R."/>
            <person name="Gladieux P."/>
            <person name="Hiltunen Thoren M."/>
            <person name="Johannesson H."/>
        </authorList>
    </citation>
    <scope>NUCLEOTIDE SEQUENCE [LARGE SCALE GENOMIC DNA]</scope>
    <source>
        <strain evidence="8">CBS 340.73</strain>
    </source>
</reference>
<sequence length="274" mass="30018">MAVNAPQPEESKLSIDQPLYKAKEEFNDGREIELLHFVHSACGPERGSPQKVLAAIDEYGRTRKYLMNIGRDKAKLVMDQIKQAKPEVMVELGGYVGYSAIAFGAALRDAGGRRYYSIELNPEFAAVIASLADLAGLSDVVKVVVGSSFASLCRLQKERTLGQIDMLLLDHVKSEYTRDLKRCEEAGLVGVGTTLIADNVVYPGNPEYLAYVASTVEQKREAYKKAKALGDQGSSEIVLGKPNLVYETEMKKSREPNGQPDAVEITICTGIELE</sequence>
<dbReference type="Pfam" id="PF01596">
    <property type="entry name" value="Methyltransf_3"/>
    <property type="match status" value="1"/>
</dbReference>
<evidence type="ECO:0000256" key="3">
    <source>
        <dbReference type="ARBA" id="ARBA00022679"/>
    </source>
</evidence>
<dbReference type="PANTHER" id="PTHR43836">
    <property type="entry name" value="CATECHOL O-METHYLTRANSFERASE 1-RELATED"/>
    <property type="match status" value="1"/>
</dbReference>
<evidence type="ECO:0000256" key="2">
    <source>
        <dbReference type="ARBA" id="ARBA00022603"/>
    </source>
</evidence>
<protein>
    <recommendedName>
        <fullName evidence="1">catechol O-methyltransferase</fullName>
        <ecNumber evidence="1">2.1.1.6</ecNumber>
    </recommendedName>
</protein>
<evidence type="ECO:0000256" key="1">
    <source>
        <dbReference type="ARBA" id="ARBA00012880"/>
    </source>
</evidence>
<dbReference type="GO" id="GO:0032259">
    <property type="term" value="P:methylation"/>
    <property type="evidence" value="ECO:0007669"/>
    <property type="project" value="UniProtKB-KW"/>
</dbReference>
<dbReference type="AlphaFoldDB" id="A0AAN6N380"/>
<evidence type="ECO:0000256" key="5">
    <source>
        <dbReference type="ARBA" id="ARBA00022939"/>
    </source>
</evidence>